<dbReference type="AlphaFoldDB" id="A0A3U9VLY5"/>
<name>A0A3U9VLY5_SALET</name>
<dbReference type="EMBL" id="AAIVFG010000046">
    <property type="protein sequence ID" value="ECI4618443.1"/>
    <property type="molecule type" value="Genomic_DNA"/>
</dbReference>
<reference evidence="2" key="1">
    <citation type="submission" date="2018-06" db="EMBL/GenBank/DDBJ databases">
        <authorList>
            <person name="Ashton P.M."/>
            <person name="Dallman T."/>
            <person name="Nair S."/>
            <person name="De Pinna E."/>
            <person name="Peters T."/>
            <person name="Grant K."/>
        </authorList>
    </citation>
    <scope>NUCLEOTIDE SEQUENCE</scope>
    <source>
        <strain evidence="2">527491</strain>
        <strain evidence="3">780192</strain>
    </source>
</reference>
<accession>A0A3U9VLY5</accession>
<comment type="caution">
    <text evidence="2">The sequence shown here is derived from an EMBL/GenBank/DDBJ whole genome shotgun (WGS) entry which is preliminary data.</text>
</comment>
<sequence length="179" mass="18997">MNKLKVILMITGSLSFHAAAVQSSDEKLIPLTATFVAPPCRVSFDNSSDSKIIELGDITYGEQVHSPFSLSVECKYIRGSSVYAEVVTGRVSQNGNDLINMNDAITGQVTPVMLSLREGSQSGGIIYDTSSGTNPDVQFCKGDFSRTCTLSPVTRADSGVSVPAGTQLVAAIRFTIVNP</sequence>
<gene>
    <name evidence="2" type="ORF">DPC26_23020</name>
    <name evidence="3" type="ORF">FRN22_22120</name>
</gene>
<evidence type="ECO:0000256" key="1">
    <source>
        <dbReference type="SAM" id="SignalP"/>
    </source>
</evidence>
<keyword evidence="1" id="KW-0732">Signal</keyword>
<protein>
    <recommendedName>
        <fullName evidence="4">Fimbrial protein</fullName>
    </recommendedName>
</protein>
<feature type="signal peptide" evidence="1">
    <location>
        <begin position="1"/>
        <end position="18"/>
    </location>
</feature>
<proteinExistence type="predicted"/>
<evidence type="ECO:0008006" key="4">
    <source>
        <dbReference type="Google" id="ProtNLM"/>
    </source>
</evidence>
<evidence type="ECO:0000313" key="3">
    <source>
        <dbReference type="EMBL" id="ECK7315401.1"/>
    </source>
</evidence>
<feature type="chain" id="PRO_5036097542" description="Fimbrial protein" evidence="1">
    <location>
        <begin position="19"/>
        <end position="179"/>
    </location>
</feature>
<organism evidence="2">
    <name type="scientific">Salmonella enterica I</name>
    <dbReference type="NCBI Taxonomy" id="59201"/>
    <lineage>
        <taxon>Bacteria</taxon>
        <taxon>Pseudomonadati</taxon>
        <taxon>Pseudomonadota</taxon>
        <taxon>Gammaproteobacteria</taxon>
        <taxon>Enterobacterales</taxon>
        <taxon>Enterobacteriaceae</taxon>
        <taxon>Salmonella</taxon>
    </lineage>
</organism>
<evidence type="ECO:0000313" key="2">
    <source>
        <dbReference type="EMBL" id="ECI4618443.1"/>
    </source>
</evidence>
<dbReference type="EMBL" id="AAJCYU010000043">
    <property type="protein sequence ID" value="ECK7315401.1"/>
    <property type="molecule type" value="Genomic_DNA"/>
</dbReference>